<evidence type="ECO:0000313" key="1">
    <source>
        <dbReference type="EMBL" id="KWX02567.1"/>
    </source>
</evidence>
<accession>A0A132MXM2</accession>
<organism evidence="1 2">
    <name type="scientific">Carbonactinospora thermoautotrophica</name>
    <dbReference type="NCBI Taxonomy" id="1469144"/>
    <lineage>
        <taxon>Bacteria</taxon>
        <taxon>Bacillati</taxon>
        <taxon>Actinomycetota</taxon>
        <taxon>Actinomycetes</taxon>
        <taxon>Kitasatosporales</taxon>
        <taxon>Carbonactinosporaceae</taxon>
        <taxon>Carbonactinospora</taxon>
    </lineage>
</organism>
<evidence type="ECO:0000313" key="2">
    <source>
        <dbReference type="Proteomes" id="UP000070188"/>
    </source>
</evidence>
<dbReference type="Proteomes" id="UP000070188">
    <property type="component" value="Unassembled WGS sequence"/>
</dbReference>
<protein>
    <submittedName>
        <fullName evidence="1">Uncharacterized protein</fullName>
    </submittedName>
</protein>
<dbReference type="RefSeq" id="WP_066889661.1">
    <property type="nucleotide sequence ID" value="NZ_LAXD01000001.1"/>
</dbReference>
<dbReference type="PATRIC" id="fig|1469144.10.peg.3873"/>
<keyword evidence="2" id="KW-1185">Reference proteome</keyword>
<dbReference type="AlphaFoldDB" id="A0A132MXM2"/>
<sequence length="77" mass="8214">MTTTMVTDPATVAAGRRQGEALASRLLLTLAENGVCRYGPESVTVRDDPQRGLLVEVSLNAGQAELLIRRLYRGGAS</sequence>
<reference evidence="2" key="1">
    <citation type="submission" date="2015-04" db="EMBL/GenBank/DDBJ databases">
        <title>Physiological reanalysis, assessment of diazotrophy, and genome sequences of multiple isolates of Streptomyces thermoautotrophicus.</title>
        <authorList>
            <person name="MacKellar D.C."/>
            <person name="Lieber L."/>
            <person name="Norman J."/>
            <person name="Bolger A."/>
            <person name="Tobin C."/>
            <person name="Murray J.W."/>
            <person name="Chang R."/>
            <person name="Ford T."/>
            <person name="Nguyen P.Q."/>
            <person name="Woodward J."/>
            <person name="Permingeat H."/>
            <person name="Joshi N.S."/>
            <person name="Silver P.A."/>
            <person name="Usadel B."/>
            <person name="Rutherford A.W."/>
            <person name="Friesen M."/>
            <person name="Prell J."/>
        </authorList>
    </citation>
    <scope>NUCLEOTIDE SEQUENCE [LARGE SCALE GENOMIC DNA]</scope>
    <source>
        <strain evidence="2">H1</strain>
    </source>
</reference>
<proteinExistence type="predicted"/>
<dbReference type="EMBL" id="LAXD01000001">
    <property type="protein sequence ID" value="KWX02567.1"/>
    <property type="molecule type" value="Genomic_DNA"/>
</dbReference>
<comment type="caution">
    <text evidence="1">The sequence shown here is derived from an EMBL/GenBank/DDBJ whole genome shotgun (WGS) entry which is preliminary data.</text>
</comment>
<gene>
    <name evidence="1" type="ORF">LI90_3610</name>
</gene>
<name>A0A132MXM2_9ACTN</name>